<dbReference type="Proteomes" id="UP001469553">
    <property type="component" value="Unassembled WGS sequence"/>
</dbReference>
<accession>A0ABV0ZRB3</accession>
<protein>
    <submittedName>
        <fullName evidence="1">Uncharacterized protein</fullName>
    </submittedName>
</protein>
<gene>
    <name evidence="1" type="ORF">AMECASPLE_029363</name>
</gene>
<keyword evidence="2" id="KW-1185">Reference proteome</keyword>
<evidence type="ECO:0000313" key="1">
    <source>
        <dbReference type="EMBL" id="MEQ2308556.1"/>
    </source>
</evidence>
<organism evidence="1 2">
    <name type="scientific">Ameca splendens</name>
    <dbReference type="NCBI Taxonomy" id="208324"/>
    <lineage>
        <taxon>Eukaryota</taxon>
        <taxon>Metazoa</taxon>
        <taxon>Chordata</taxon>
        <taxon>Craniata</taxon>
        <taxon>Vertebrata</taxon>
        <taxon>Euteleostomi</taxon>
        <taxon>Actinopterygii</taxon>
        <taxon>Neopterygii</taxon>
        <taxon>Teleostei</taxon>
        <taxon>Neoteleostei</taxon>
        <taxon>Acanthomorphata</taxon>
        <taxon>Ovalentaria</taxon>
        <taxon>Atherinomorphae</taxon>
        <taxon>Cyprinodontiformes</taxon>
        <taxon>Goodeidae</taxon>
        <taxon>Ameca</taxon>
    </lineage>
</organism>
<evidence type="ECO:0000313" key="2">
    <source>
        <dbReference type="Proteomes" id="UP001469553"/>
    </source>
</evidence>
<dbReference type="EMBL" id="JAHRIP010069180">
    <property type="protein sequence ID" value="MEQ2308556.1"/>
    <property type="molecule type" value="Genomic_DNA"/>
</dbReference>
<proteinExistence type="predicted"/>
<feature type="non-terminal residue" evidence="1">
    <location>
        <position position="1"/>
    </location>
</feature>
<name>A0ABV0ZRB3_9TELE</name>
<sequence>GSWRSQVRLEESDGGRVNLFPPTPRFPHLSASAARMDPETGVNGHHRGCLSFSHSSVRVKQPDGILLGSSGLVNRYQLIMVDRWWGEWQLSSQLKLLVCLW</sequence>
<comment type="caution">
    <text evidence="1">The sequence shown here is derived from an EMBL/GenBank/DDBJ whole genome shotgun (WGS) entry which is preliminary data.</text>
</comment>
<reference evidence="1 2" key="1">
    <citation type="submission" date="2021-06" db="EMBL/GenBank/DDBJ databases">
        <authorList>
            <person name="Palmer J.M."/>
        </authorList>
    </citation>
    <scope>NUCLEOTIDE SEQUENCE [LARGE SCALE GENOMIC DNA]</scope>
    <source>
        <strain evidence="1 2">AS_MEX2019</strain>
        <tissue evidence="1">Muscle</tissue>
    </source>
</reference>